<dbReference type="InterPro" id="IPR036188">
    <property type="entry name" value="FAD/NAD-bd_sf"/>
</dbReference>
<keyword evidence="1" id="KW-0472">Membrane</keyword>
<dbReference type="SUPFAM" id="SSF51905">
    <property type="entry name" value="FAD/NAD(P)-binding domain"/>
    <property type="match status" value="1"/>
</dbReference>
<accession>A0ABU8Q8M8</accession>
<dbReference type="PANTHER" id="PTHR43747">
    <property type="entry name" value="FAD-BINDING PROTEIN"/>
    <property type="match status" value="1"/>
</dbReference>
<dbReference type="InterPro" id="IPR050816">
    <property type="entry name" value="Flavin-dep_Halogenase_NPB"/>
</dbReference>
<dbReference type="EMBL" id="JBBGZA010000001">
    <property type="protein sequence ID" value="MEJ5095834.1"/>
    <property type="molecule type" value="Genomic_DNA"/>
</dbReference>
<gene>
    <name evidence="2" type="ORF">WH159_14985</name>
</gene>
<dbReference type="Pfam" id="PF04820">
    <property type="entry name" value="Trp_halogenase"/>
    <property type="match status" value="1"/>
</dbReference>
<organism evidence="2 3">
    <name type="scientific">Sphingomonas molluscorum</name>
    <dbReference type="NCBI Taxonomy" id="418184"/>
    <lineage>
        <taxon>Bacteria</taxon>
        <taxon>Pseudomonadati</taxon>
        <taxon>Pseudomonadota</taxon>
        <taxon>Alphaproteobacteria</taxon>
        <taxon>Sphingomonadales</taxon>
        <taxon>Sphingomonadaceae</taxon>
        <taxon>Sphingomonas</taxon>
    </lineage>
</organism>
<dbReference type="RefSeq" id="WP_132884475.1">
    <property type="nucleotide sequence ID" value="NZ_JBBGZA010000001.1"/>
</dbReference>
<keyword evidence="3" id="KW-1185">Reference proteome</keyword>
<protein>
    <submittedName>
        <fullName evidence="2">Tryptophan halogenase family protein</fullName>
    </submittedName>
</protein>
<keyword evidence="1" id="KW-0812">Transmembrane</keyword>
<evidence type="ECO:0000256" key="1">
    <source>
        <dbReference type="SAM" id="Phobius"/>
    </source>
</evidence>
<dbReference type="InterPro" id="IPR033856">
    <property type="entry name" value="Trp_halogen"/>
</dbReference>
<dbReference type="PANTHER" id="PTHR43747:SF4">
    <property type="entry name" value="FLAVIN-DEPENDENT TRYPTOPHAN HALOGENASE"/>
    <property type="match status" value="1"/>
</dbReference>
<dbReference type="InterPro" id="IPR006905">
    <property type="entry name" value="Flavin_halogenase"/>
</dbReference>
<evidence type="ECO:0000313" key="2">
    <source>
        <dbReference type="EMBL" id="MEJ5095834.1"/>
    </source>
</evidence>
<dbReference type="Gene3D" id="3.50.50.60">
    <property type="entry name" value="FAD/NAD(P)-binding domain"/>
    <property type="match status" value="1"/>
</dbReference>
<reference evidence="2 3" key="1">
    <citation type="submission" date="2023-12" db="EMBL/GenBank/DDBJ databases">
        <title>Gut-associated functions are favored during microbiome assembly across C. elegans life.</title>
        <authorList>
            <person name="Zimmermann J."/>
        </authorList>
    </citation>
    <scope>NUCLEOTIDE SEQUENCE [LARGE SCALE GENOMIC DNA]</scope>
    <source>
        <strain evidence="2 3">JUb134</strain>
    </source>
</reference>
<comment type="caution">
    <text evidence="2">The sequence shown here is derived from an EMBL/GenBank/DDBJ whole genome shotgun (WGS) entry which is preliminary data.</text>
</comment>
<evidence type="ECO:0000313" key="3">
    <source>
        <dbReference type="Proteomes" id="UP001380365"/>
    </source>
</evidence>
<sequence length="510" mass="55755">MSRVQQCADSPLRVVIVGGGTAGLMTAAALTALAGRTCAVTLIEAADIPIIGVGEATLPHLRAFVARLGIDETAFMAATSATFKLGIRFSGFGARDSDYFHPFGDYGPDFGRAEFHHYWLRRHAAGDAAPLGDYGIADMAAAANRFARPEDMQWSGEHDTAGLPYGYAYQFDATRFAPFLRDWTCARGAQRREAQVTRVVRSSENGRVLALEIADGQRVSGDLFIDCSGFRAILRDEDLWEDWSHWLPCDRAVAVPCTAAGATIEPYTRAKAMDAGGWRWRIPLQHRVGNGYVYPSAFVGDDHAQDTLLAALEGAPLADPRVLRFRAGRQRRAWAHNVVAIGLAAGFLEPLESTSIHLVQAAITHLIEHFPDAQGCDADRDGFNRAMDAEHDRIRDFLILHYHATIRDDAPFWTHVRTMAVPDTLAATLELWRETAQVARYGFGLFKPPSWVAVLIGQGMIPRRWDQRADAAPADMLARELAGLRASIADRVAALPNHSATLARVAASSA</sequence>
<dbReference type="PIRSF" id="PIRSF011396">
    <property type="entry name" value="Trp_halogenase"/>
    <property type="match status" value="1"/>
</dbReference>
<keyword evidence="1" id="KW-1133">Transmembrane helix</keyword>
<feature type="transmembrane region" description="Helical" evidence="1">
    <location>
        <begin position="12"/>
        <end position="34"/>
    </location>
</feature>
<name>A0ABU8Q8M8_9SPHN</name>
<dbReference type="Proteomes" id="UP001380365">
    <property type="component" value="Unassembled WGS sequence"/>
</dbReference>
<proteinExistence type="predicted"/>